<dbReference type="GeneID" id="69029204"/>
<sequence length="112" mass="12625">MQNLSEGLLKAAEVKTKQQLAFTADQAFTMKSFADAIATINKNRENQILGLQQEIECLYRQATTLNLKISSQLFTISSEVYTSLKTAVQDENLSMKYIKPEDLLKSLSFNNN</sequence>
<accession>A0ABP2F5M6</accession>
<organism evidence="1 2">
    <name type="scientific">Ajellomyces dermatitidis (strain ER-3 / ATCC MYA-2586)</name>
    <name type="common">Blastomyces dermatitidis</name>
    <dbReference type="NCBI Taxonomy" id="559297"/>
    <lineage>
        <taxon>Eukaryota</taxon>
        <taxon>Fungi</taxon>
        <taxon>Dikarya</taxon>
        <taxon>Ascomycota</taxon>
        <taxon>Pezizomycotina</taxon>
        <taxon>Eurotiomycetes</taxon>
        <taxon>Eurotiomycetidae</taxon>
        <taxon>Onygenales</taxon>
        <taxon>Ajellomycetaceae</taxon>
        <taxon>Blastomyces</taxon>
    </lineage>
</organism>
<dbReference type="Proteomes" id="UP000002039">
    <property type="component" value="Unassembled WGS sequence"/>
</dbReference>
<evidence type="ECO:0000313" key="2">
    <source>
        <dbReference type="Proteomes" id="UP000002039"/>
    </source>
</evidence>
<proteinExistence type="predicted"/>
<dbReference type="RefSeq" id="XP_045278700.1">
    <property type="nucleotide sequence ID" value="XM_045423271.1"/>
</dbReference>
<name>A0ABP2F5M6_AJEDR</name>
<dbReference type="EMBL" id="EQ999981">
    <property type="protein sequence ID" value="EEQ92361.2"/>
    <property type="molecule type" value="Genomic_DNA"/>
</dbReference>
<reference evidence="2" key="1">
    <citation type="journal article" date="2015" name="PLoS Genet.">
        <title>The dynamic genome and transcriptome of the human fungal pathogen Blastomyces and close relative Emmonsia.</title>
        <authorList>
            <person name="Munoz J.F."/>
            <person name="Gauthier G.M."/>
            <person name="Desjardins C.A."/>
            <person name="Gallo J.E."/>
            <person name="Holder J."/>
            <person name="Sullivan T.D."/>
            <person name="Marty A.J."/>
            <person name="Carmen J.C."/>
            <person name="Chen Z."/>
            <person name="Ding L."/>
            <person name="Gujja S."/>
            <person name="Magrini V."/>
            <person name="Misas E."/>
            <person name="Mitreva M."/>
            <person name="Priest M."/>
            <person name="Saif S."/>
            <person name="Whiston E.A."/>
            <person name="Young S."/>
            <person name="Zeng Q."/>
            <person name="Goldman W.E."/>
            <person name="Mardis E.R."/>
            <person name="Taylor J.W."/>
            <person name="McEwen J.G."/>
            <person name="Clay O.K."/>
            <person name="Klein B.S."/>
            <person name="Cuomo C.A."/>
        </authorList>
    </citation>
    <scope>NUCLEOTIDE SEQUENCE [LARGE SCALE GENOMIC DNA]</scope>
    <source>
        <strain evidence="2">ER-3 / ATCC MYA-2586</strain>
    </source>
</reference>
<protein>
    <submittedName>
        <fullName evidence="1">Uncharacterized protein</fullName>
    </submittedName>
</protein>
<evidence type="ECO:0000313" key="1">
    <source>
        <dbReference type="EMBL" id="EEQ92361.2"/>
    </source>
</evidence>
<keyword evidence="2" id="KW-1185">Reference proteome</keyword>
<gene>
    <name evidence="1" type="ORF">BDCG_07481</name>
</gene>